<gene>
    <name evidence="1" type="ORF">PF011_g3051</name>
</gene>
<proteinExistence type="predicted"/>
<accession>A0A6A3LZR9</accession>
<evidence type="ECO:0000313" key="1">
    <source>
        <dbReference type="EMBL" id="KAE9025391.1"/>
    </source>
</evidence>
<dbReference type="Proteomes" id="UP000460718">
    <property type="component" value="Unassembled WGS sequence"/>
</dbReference>
<reference evidence="1 2" key="1">
    <citation type="submission" date="2018-09" db="EMBL/GenBank/DDBJ databases">
        <title>Genomic investigation of the strawberry pathogen Phytophthora fragariae indicates pathogenicity is determined by transcriptional variation in three key races.</title>
        <authorList>
            <person name="Adams T.M."/>
            <person name="Armitage A.D."/>
            <person name="Sobczyk M.K."/>
            <person name="Bates H.J."/>
            <person name="Dunwell J.M."/>
            <person name="Nellist C.F."/>
            <person name="Harrison R.J."/>
        </authorList>
    </citation>
    <scope>NUCLEOTIDE SEQUENCE [LARGE SCALE GENOMIC DNA]</scope>
    <source>
        <strain evidence="1 2">SCRP245</strain>
    </source>
</reference>
<name>A0A6A3LZR9_9STRA</name>
<comment type="caution">
    <text evidence="1">The sequence shown here is derived from an EMBL/GenBank/DDBJ whole genome shotgun (WGS) entry which is preliminary data.</text>
</comment>
<protein>
    <submittedName>
        <fullName evidence="1">Uncharacterized protein</fullName>
    </submittedName>
</protein>
<organism evidence="1 2">
    <name type="scientific">Phytophthora fragariae</name>
    <dbReference type="NCBI Taxonomy" id="53985"/>
    <lineage>
        <taxon>Eukaryota</taxon>
        <taxon>Sar</taxon>
        <taxon>Stramenopiles</taxon>
        <taxon>Oomycota</taxon>
        <taxon>Peronosporomycetes</taxon>
        <taxon>Peronosporales</taxon>
        <taxon>Peronosporaceae</taxon>
        <taxon>Phytophthora</taxon>
    </lineage>
</organism>
<evidence type="ECO:0000313" key="2">
    <source>
        <dbReference type="Proteomes" id="UP000460718"/>
    </source>
</evidence>
<dbReference type="EMBL" id="QXFW01000098">
    <property type="protein sequence ID" value="KAE9025391.1"/>
    <property type="molecule type" value="Genomic_DNA"/>
</dbReference>
<sequence>MVEFPETLRVFFEIVRDANIKLNMAKSSLFELEILWNVATTWTPAKEAVFASVVVGR</sequence>
<dbReference type="AlphaFoldDB" id="A0A6A3LZR9"/>